<dbReference type="Gene3D" id="3.30.70.270">
    <property type="match status" value="1"/>
</dbReference>
<dbReference type="CDD" id="cd01647">
    <property type="entry name" value="RT_LTR"/>
    <property type="match status" value="1"/>
</dbReference>
<dbReference type="InterPro" id="IPR043128">
    <property type="entry name" value="Rev_trsase/Diguanyl_cyclase"/>
</dbReference>
<evidence type="ECO:0000313" key="2">
    <source>
        <dbReference type="EMBL" id="SPC90503.1"/>
    </source>
</evidence>
<dbReference type="PROSITE" id="PS50994">
    <property type="entry name" value="INTEGRASE"/>
    <property type="match status" value="1"/>
</dbReference>
<dbReference type="Gene3D" id="3.30.420.10">
    <property type="entry name" value="Ribonuclease H-like superfamily/Ribonuclease H"/>
    <property type="match status" value="1"/>
</dbReference>
<dbReference type="Pfam" id="PF00078">
    <property type="entry name" value="RVT_1"/>
    <property type="match status" value="1"/>
</dbReference>
<dbReference type="InterPro" id="IPR036397">
    <property type="entry name" value="RNaseH_sf"/>
</dbReference>
<proteinExistence type="predicted"/>
<dbReference type="SUPFAM" id="SSF53098">
    <property type="entry name" value="Ribonuclease H-like"/>
    <property type="match status" value="1"/>
</dbReference>
<dbReference type="PANTHER" id="PTHR37984">
    <property type="entry name" value="PROTEIN CBG26694"/>
    <property type="match status" value="1"/>
</dbReference>
<dbReference type="InterPro" id="IPR012337">
    <property type="entry name" value="RNaseH-like_sf"/>
</dbReference>
<feature type="domain" description="Integrase catalytic" evidence="1">
    <location>
        <begin position="149"/>
        <end position="310"/>
    </location>
</feature>
<dbReference type="SUPFAM" id="SSF56672">
    <property type="entry name" value="DNA/RNA polymerases"/>
    <property type="match status" value="1"/>
</dbReference>
<gene>
    <name evidence="2" type="ORF">FSB_LOCUS18385</name>
</gene>
<accession>A0A2N9FTH5</accession>
<dbReference type="InterPro" id="IPR050951">
    <property type="entry name" value="Retrovirus_Pol_polyprotein"/>
</dbReference>
<organism evidence="2">
    <name type="scientific">Fagus sylvatica</name>
    <name type="common">Beechnut</name>
    <dbReference type="NCBI Taxonomy" id="28930"/>
    <lineage>
        <taxon>Eukaryota</taxon>
        <taxon>Viridiplantae</taxon>
        <taxon>Streptophyta</taxon>
        <taxon>Embryophyta</taxon>
        <taxon>Tracheophyta</taxon>
        <taxon>Spermatophyta</taxon>
        <taxon>Magnoliopsida</taxon>
        <taxon>eudicotyledons</taxon>
        <taxon>Gunneridae</taxon>
        <taxon>Pentapetalae</taxon>
        <taxon>rosids</taxon>
        <taxon>fabids</taxon>
        <taxon>Fagales</taxon>
        <taxon>Fagaceae</taxon>
        <taxon>Fagus</taxon>
    </lineage>
</organism>
<dbReference type="GO" id="GO:0015074">
    <property type="term" value="P:DNA integration"/>
    <property type="evidence" value="ECO:0007669"/>
    <property type="project" value="InterPro"/>
</dbReference>
<reference evidence="2" key="1">
    <citation type="submission" date="2018-02" db="EMBL/GenBank/DDBJ databases">
        <authorList>
            <person name="Cohen D.B."/>
            <person name="Kent A.D."/>
        </authorList>
    </citation>
    <scope>NUCLEOTIDE SEQUENCE</scope>
</reference>
<protein>
    <recommendedName>
        <fullName evidence="1">Integrase catalytic domain-containing protein</fullName>
    </recommendedName>
</protein>
<name>A0A2N9FTH5_FAGSY</name>
<dbReference type="AlphaFoldDB" id="A0A2N9FTH5"/>
<dbReference type="PANTHER" id="PTHR37984:SF5">
    <property type="entry name" value="PROTEIN NYNRIN-LIKE"/>
    <property type="match status" value="1"/>
</dbReference>
<dbReference type="InterPro" id="IPR000477">
    <property type="entry name" value="RT_dom"/>
</dbReference>
<dbReference type="Gene3D" id="3.10.10.10">
    <property type="entry name" value="HIV Type 1 Reverse Transcriptase, subunit A, domain 1"/>
    <property type="match status" value="1"/>
</dbReference>
<sequence length="500" mass="56370">MSFLDAFQGYHQIALRREDQEKTVFITPRGVFCYKVMPFGLKNVGATYQRMVTKMFSKLLGKTVEVYIDDMVVKSVQGTDHLENFRQALFRSSDFSDRISKWGAQLGAYDTWSQTCSTKSMKEYAAVILEDVHWPTEQSAKVIDGRICRRMRLNMSDVWGLDLVRPLPRATGNRQWLIVATNYFTKWVEAEPLARITDSESRKFVWKNKITRFGRPKCLIFDNGTQFDSGLFKKYFSEFGIRNHFSSPAYPQGNGQAESSNKTILNGIKKRLEEVKGRWVEELRTILWTFRTTPRSSTGETPSLLLMGTFVTCGAELWINRNAIKILATPRCSACESSSGLVERYQNPSHARCFACESSSGVAERHQNPGHVQSNIKTLAMLGVSPVNPQVVWRNGIKILATPRCSACESSSGLVKRYQNPSHARCFACKPSSGVAERHQNPGHAQWCGGTASKPWPRLGALPVNPQVVQRNGIKTLAMLGILKSPVYESFIMRQSNINP</sequence>
<dbReference type="InterPro" id="IPR043502">
    <property type="entry name" value="DNA/RNA_pol_sf"/>
</dbReference>
<evidence type="ECO:0000259" key="1">
    <source>
        <dbReference type="PROSITE" id="PS50994"/>
    </source>
</evidence>
<dbReference type="InterPro" id="IPR001584">
    <property type="entry name" value="Integrase_cat-core"/>
</dbReference>
<dbReference type="GO" id="GO:0003676">
    <property type="term" value="F:nucleic acid binding"/>
    <property type="evidence" value="ECO:0007669"/>
    <property type="project" value="InterPro"/>
</dbReference>
<dbReference type="EMBL" id="OIVN01001152">
    <property type="protein sequence ID" value="SPC90503.1"/>
    <property type="molecule type" value="Genomic_DNA"/>
</dbReference>